<organism evidence="1">
    <name type="scientific">Anguilla anguilla</name>
    <name type="common">European freshwater eel</name>
    <name type="synonym">Muraena anguilla</name>
    <dbReference type="NCBI Taxonomy" id="7936"/>
    <lineage>
        <taxon>Eukaryota</taxon>
        <taxon>Metazoa</taxon>
        <taxon>Chordata</taxon>
        <taxon>Craniata</taxon>
        <taxon>Vertebrata</taxon>
        <taxon>Euteleostomi</taxon>
        <taxon>Actinopterygii</taxon>
        <taxon>Neopterygii</taxon>
        <taxon>Teleostei</taxon>
        <taxon>Anguilliformes</taxon>
        <taxon>Anguillidae</taxon>
        <taxon>Anguilla</taxon>
    </lineage>
</organism>
<protein>
    <submittedName>
        <fullName evidence="1">Uncharacterized protein</fullName>
    </submittedName>
</protein>
<dbReference type="EMBL" id="GBXM01003659">
    <property type="protein sequence ID" value="JAI04919.1"/>
    <property type="molecule type" value="Transcribed_RNA"/>
</dbReference>
<sequence>MKASHIDPILQYLIRQRNCTSLIRFQTYCVAKALTEV</sequence>
<evidence type="ECO:0000313" key="1">
    <source>
        <dbReference type="EMBL" id="JAI04919.1"/>
    </source>
</evidence>
<proteinExistence type="predicted"/>
<reference evidence="1" key="2">
    <citation type="journal article" date="2015" name="Fish Shellfish Immunol.">
        <title>Early steps in the European eel (Anguilla anguilla)-Vibrio vulnificus interaction in the gills: Role of the RtxA13 toxin.</title>
        <authorList>
            <person name="Callol A."/>
            <person name="Pajuelo D."/>
            <person name="Ebbesson L."/>
            <person name="Teles M."/>
            <person name="MacKenzie S."/>
            <person name="Amaro C."/>
        </authorList>
    </citation>
    <scope>NUCLEOTIDE SEQUENCE</scope>
</reference>
<accession>A0A0E9XTC4</accession>
<name>A0A0E9XTC4_ANGAN</name>
<reference evidence="1" key="1">
    <citation type="submission" date="2014-11" db="EMBL/GenBank/DDBJ databases">
        <authorList>
            <person name="Amaro Gonzalez C."/>
        </authorList>
    </citation>
    <scope>NUCLEOTIDE SEQUENCE</scope>
</reference>
<dbReference type="AlphaFoldDB" id="A0A0E9XTC4"/>